<organism evidence="1">
    <name type="scientific">Podoviridae sp. ctsNK10</name>
    <dbReference type="NCBI Taxonomy" id="2826582"/>
    <lineage>
        <taxon>Viruses</taxon>
        <taxon>Duplodnaviria</taxon>
        <taxon>Heunggongvirae</taxon>
        <taxon>Uroviricota</taxon>
        <taxon>Caudoviricetes</taxon>
    </lineage>
</organism>
<protein>
    <submittedName>
        <fullName evidence="1">Uncharacterized protein</fullName>
    </submittedName>
</protein>
<accession>A0A8S5NLS1</accession>
<name>A0A8S5NLS1_9CAUD</name>
<dbReference type="EMBL" id="BK015191">
    <property type="protein sequence ID" value="DAD95308.1"/>
    <property type="molecule type" value="Genomic_DNA"/>
</dbReference>
<proteinExistence type="predicted"/>
<evidence type="ECO:0000313" key="1">
    <source>
        <dbReference type="EMBL" id="DAD95308.1"/>
    </source>
</evidence>
<reference evidence="1" key="1">
    <citation type="journal article" date="2021" name="Proc. Natl. Acad. Sci. U.S.A.">
        <title>A Catalog of Tens of Thousands of Viruses from Human Metagenomes Reveals Hidden Associations with Chronic Diseases.</title>
        <authorList>
            <person name="Tisza M.J."/>
            <person name="Buck C.B."/>
        </authorList>
    </citation>
    <scope>NUCLEOTIDE SEQUENCE</scope>
    <source>
        <strain evidence="1">CtsNK10</strain>
    </source>
</reference>
<sequence>MQLEPTSLSKTSQKTTSCTILKNSLTTILMKYYNLVTL</sequence>